<feature type="region of interest" description="Disordered" evidence="1">
    <location>
        <begin position="423"/>
        <end position="457"/>
    </location>
</feature>
<protein>
    <submittedName>
        <fullName evidence="3">DnAJ-like protein</fullName>
    </submittedName>
</protein>
<dbReference type="PANTHER" id="PTHR24074">
    <property type="entry name" value="CO-CHAPERONE PROTEIN DJLA"/>
    <property type="match status" value="1"/>
</dbReference>
<dbReference type="InterPro" id="IPR036869">
    <property type="entry name" value="J_dom_sf"/>
</dbReference>
<feature type="domain" description="J" evidence="2">
    <location>
        <begin position="298"/>
        <end position="359"/>
    </location>
</feature>
<dbReference type="InterPro" id="IPR050817">
    <property type="entry name" value="DjlA_DnaK_co-chaperone"/>
</dbReference>
<feature type="region of interest" description="Disordered" evidence="1">
    <location>
        <begin position="242"/>
        <end position="292"/>
    </location>
</feature>
<reference evidence="3 4" key="1">
    <citation type="submission" date="2016-02" db="EMBL/GenBank/DDBJ databases">
        <title>Genome analysis of coral dinoflagellate symbionts highlights evolutionary adaptations to a symbiotic lifestyle.</title>
        <authorList>
            <person name="Aranda M."/>
            <person name="Li Y."/>
            <person name="Liew Y.J."/>
            <person name="Baumgarten S."/>
            <person name="Simakov O."/>
            <person name="Wilson M."/>
            <person name="Piel J."/>
            <person name="Ashoor H."/>
            <person name="Bougouffa S."/>
            <person name="Bajic V.B."/>
            <person name="Ryu T."/>
            <person name="Ravasi T."/>
            <person name="Bayer T."/>
            <person name="Micklem G."/>
            <person name="Kim H."/>
            <person name="Bhak J."/>
            <person name="Lajeunesse T.C."/>
            <person name="Voolstra C.R."/>
        </authorList>
    </citation>
    <scope>NUCLEOTIDE SEQUENCE [LARGE SCALE GENOMIC DNA]</scope>
    <source>
        <strain evidence="3 4">CCMP2467</strain>
    </source>
</reference>
<evidence type="ECO:0000313" key="3">
    <source>
        <dbReference type="EMBL" id="OLP84197.1"/>
    </source>
</evidence>
<sequence length="947" mass="105142">MAFSSRLKVQPPGPEDTAPKDSFDGFTRKQEELADARRRAAEDEARREEYEREKARQATIARSKEEAARRAARSMGLDSSQSAGRSGYPAQAGRSSTFSWKKGGTDQETQQNERKGLSFGGSLKSEPSRQADPSRPDHDTCEQAISAMVSRSYNGMKEALQLLGLPDYPLSFVPGRELKLCGHHLREEINEMIHHWMTDEKDDFYSALTKIRGIVAKPILTEEELDLLDSKEEWQKTLGPHGDVMFTRRQDGPKPPVEDDDDDDEVIDVNPDGTRMRSAEAPGVAARNGTGHEAPSEDYYTLLGVSPTSSLQEIRTRFRALVLTAHPEKGGDPETFHKLNKAYSVLSDPAKRKEYTLPHRFVAQASSIGSNDRLAHRPTRRPMLRRPPLVFVSLRGPSPAGSSEAVWYIIWVAVFAGGSSARLKPPSTQKNVHSPEDAEATLPTRGHRGPTPHVDGAEVLSQCHPGDRLAVWFLDDTMFHERVLVWPHDRENWWVYTPDGDLYIEQIVGDGEEGASAFRVKGADFQFWSRLRQPVYRFRDQVDDDALKGLIKNVLDDLEAEGGTSAVVPSHVRSVSGDLVAVTKFLGHTLVRRRARVKGPPGARALAAPTGVIEPAGDHGDNPARRSSFPAQSTSQVWVVADPRGNLPVGRELVPDLGDVFLGGGDGVFFREGLWVRGELVDQSGLDSWRVDRVKSLSGIPPVNLGAERLGISADDDKVTEDKEGVPKDSAEGVNDEDARTLWVEYDDQNERFRDWRKVCADSASHNWPDWPHQGPPSLLYTMKHFHRHGGDPRTWMQSWLRKHHLAETDRTAHEVRSLVEALWLGGCYDQLNMPSLASFEAIGRRLQTIVEAYSSAFNGVPDWSHAKLFTGIVSSDDIVSSELRSWAARRGKEEVELVAARSKMKDMRKLLAGSDSTSSNLEDALPNPKGKAEGGRLRKPEAPDAT</sequence>
<feature type="compositionally biased region" description="Basic and acidic residues" evidence="1">
    <location>
        <begin position="931"/>
        <end position="947"/>
    </location>
</feature>
<evidence type="ECO:0000256" key="1">
    <source>
        <dbReference type="SAM" id="MobiDB-lite"/>
    </source>
</evidence>
<feature type="compositionally biased region" description="Basic and acidic residues" evidence="1">
    <location>
        <begin position="715"/>
        <end position="731"/>
    </location>
</feature>
<name>A0A1Q9CMV4_SYMMI</name>
<feature type="region of interest" description="Disordered" evidence="1">
    <location>
        <begin position="1"/>
        <end position="139"/>
    </location>
</feature>
<proteinExistence type="predicted"/>
<dbReference type="PRINTS" id="PR00625">
    <property type="entry name" value="JDOMAIN"/>
</dbReference>
<dbReference type="Gene3D" id="1.10.287.110">
    <property type="entry name" value="DnaJ domain"/>
    <property type="match status" value="1"/>
</dbReference>
<feature type="compositionally biased region" description="Acidic residues" evidence="1">
    <location>
        <begin position="258"/>
        <end position="267"/>
    </location>
</feature>
<organism evidence="3 4">
    <name type="scientific">Symbiodinium microadriaticum</name>
    <name type="common">Dinoflagellate</name>
    <name type="synonym">Zooxanthella microadriatica</name>
    <dbReference type="NCBI Taxonomy" id="2951"/>
    <lineage>
        <taxon>Eukaryota</taxon>
        <taxon>Sar</taxon>
        <taxon>Alveolata</taxon>
        <taxon>Dinophyceae</taxon>
        <taxon>Suessiales</taxon>
        <taxon>Symbiodiniaceae</taxon>
        <taxon>Symbiodinium</taxon>
    </lineage>
</organism>
<feature type="region of interest" description="Disordered" evidence="1">
    <location>
        <begin position="601"/>
        <end position="633"/>
    </location>
</feature>
<feature type="compositionally biased region" description="Basic and acidic residues" evidence="1">
    <location>
        <begin position="126"/>
        <end position="139"/>
    </location>
</feature>
<evidence type="ECO:0000313" key="4">
    <source>
        <dbReference type="Proteomes" id="UP000186817"/>
    </source>
</evidence>
<dbReference type="PROSITE" id="PS00636">
    <property type="entry name" value="DNAJ_1"/>
    <property type="match status" value="1"/>
</dbReference>
<dbReference type="InterPro" id="IPR018253">
    <property type="entry name" value="DnaJ_domain_CS"/>
</dbReference>
<feature type="region of interest" description="Disordered" evidence="1">
    <location>
        <begin position="715"/>
        <end position="734"/>
    </location>
</feature>
<dbReference type="Proteomes" id="UP000186817">
    <property type="component" value="Unassembled WGS sequence"/>
</dbReference>
<dbReference type="CDD" id="cd06257">
    <property type="entry name" value="DnaJ"/>
    <property type="match status" value="1"/>
</dbReference>
<dbReference type="Pfam" id="PF00226">
    <property type="entry name" value="DnaJ"/>
    <property type="match status" value="1"/>
</dbReference>
<dbReference type="EMBL" id="LSRX01001059">
    <property type="protein sequence ID" value="OLP84197.1"/>
    <property type="molecule type" value="Genomic_DNA"/>
</dbReference>
<feature type="compositionally biased region" description="Basic and acidic residues" evidence="1">
    <location>
        <begin position="17"/>
        <end position="69"/>
    </location>
</feature>
<dbReference type="SMART" id="SM00271">
    <property type="entry name" value="DnaJ"/>
    <property type="match status" value="1"/>
</dbReference>
<keyword evidence="4" id="KW-1185">Reference proteome</keyword>
<accession>A0A1Q9CMV4</accession>
<dbReference type="SUPFAM" id="SSF46565">
    <property type="entry name" value="Chaperone J-domain"/>
    <property type="match status" value="1"/>
</dbReference>
<dbReference type="AlphaFoldDB" id="A0A1Q9CMV4"/>
<feature type="region of interest" description="Disordered" evidence="1">
    <location>
        <begin position="910"/>
        <end position="947"/>
    </location>
</feature>
<comment type="caution">
    <text evidence="3">The sequence shown here is derived from an EMBL/GenBank/DDBJ whole genome shotgun (WGS) entry which is preliminary data.</text>
</comment>
<dbReference type="InterPro" id="IPR001623">
    <property type="entry name" value="DnaJ_domain"/>
</dbReference>
<evidence type="ECO:0000259" key="2">
    <source>
        <dbReference type="PROSITE" id="PS50076"/>
    </source>
</evidence>
<gene>
    <name evidence="3" type="ORF">AK812_SmicGene34943</name>
</gene>
<dbReference type="OrthoDB" id="442087at2759"/>
<dbReference type="PROSITE" id="PS50076">
    <property type="entry name" value="DNAJ_2"/>
    <property type="match status" value="1"/>
</dbReference>